<evidence type="ECO:0000256" key="2">
    <source>
        <dbReference type="ARBA" id="ARBA00023125"/>
    </source>
</evidence>
<dbReference type="Gene3D" id="1.10.10.10">
    <property type="entry name" value="Winged helix-like DNA-binding domain superfamily/Winged helix DNA-binding domain"/>
    <property type="match status" value="1"/>
</dbReference>
<evidence type="ECO:0000256" key="1">
    <source>
        <dbReference type="ARBA" id="ARBA00023015"/>
    </source>
</evidence>
<dbReference type="GO" id="GO:0003677">
    <property type="term" value="F:DNA binding"/>
    <property type="evidence" value="ECO:0007669"/>
    <property type="project" value="UniProtKB-KW"/>
</dbReference>
<dbReference type="RefSeq" id="WP_148450508.1">
    <property type="nucleotide sequence ID" value="NZ_VSDO01000001.1"/>
</dbReference>
<dbReference type="InterPro" id="IPR036390">
    <property type="entry name" value="WH_DNA-bd_sf"/>
</dbReference>
<keyword evidence="3" id="KW-0804">Transcription</keyword>
<dbReference type="OrthoDB" id="5358347at2"/>
<sequence length="156" mass="18199">METDKHNQALEAVQQFIMRREKRMQRRSTAVEKLASELTPTGVKWTLTQLHILSMVQKQPEALNNTLLAERLHLSKPAVTKAVRPLVEQQLLLPSRHAANQKEIYYRLSEQGDALAEAHDRIHERMKEEYIKLFKAFSNEELDVIIRFLTAWSNLI</sequence>
<comment type="caution">
    <text evidence="5">The sequence shown here is derived from an EMBL/GenBank/DDBJ whole genome shotgun (WGS) entry which is preliminary data.</text>
</comment>
<dbReference type="Pfam" id="PF01047">
    <property type="entry name" value="MarR"/>
    <property type="match status" value="1"/>
</dbReference>
<keyword evidence="2" id="KW-0238">DNA-binding</keyword>
<proteinExistence type="predicted"/>
<accession>A0A5D0D2Q2</accession>
<gene>
    <name evidence="5" type="ORF">FRY98_04410</name>
</gene>
<dbReference type="Gene3D" id="6.10.140.1680">
    <property type="match status" value="1"/>
</dbReference>
<dbReference type="SUPFAM" id="SSF46785">
    <property type="entry name" value="Winged helix' DNA-binding domain"/>
    <property type="match status" value="1"/>
</dbReference>
<dbReference type="PROSITE" id="PS50995">
    <property type="entry name" value="HTH_MARR_2"/>
    <property type="match status" value="1"/>
</dbReference>
<organism evidence="5 6">
    <name type="scientific">Paenibacillus faecis</name>
    <dbReference type="NCBI Taxonomy" id="862114"/>
    <lineage>
        <taxon>Bacteria</taxon>
        <taxon>Bacillati</taxon>
        <taxon>Bacillota</taxon>
        <taxon>Bacilli</taxon>
        <taxon>Bacillales</taxon>
        <taxon>Paenibacillaceae</taxon>
        <taxon>Paenibacillus</taxon>
    </lineage>
</organism>
<dbReference type="SMART" id="SM00347">
    <property type="entry name" value="HTH_MARR"/>
    <property type="match status" value="1"/>
</dbReference>
<keyword evidence="6" id="KW-1185">Reference proteome</keyword>
<name>A0A5D0D2Q2_9BACL</name>
<evidence type="ECO:0000313" key="5">
    <source>
        <dbReference type="EMBL" id="TYA14915.1"/>
    </source>
</evidence>
<evidence type="ECO:0000259" key="4">
    <source>
        <dbReference type="PROSITE" id="PS50995"/>
    </source>
</evidence>
<dbReference type="Proteomes" id="UP000325218">
    <property type="component" value="Unassembled WGS sequence"/>
</dbReference>
<dbReference type="EMBL" id="VSDO01000001">
    <property type="protein sequence ID" value="TYA14915.1"/>
    <property type="molecule type" value="Genomic_DNA"/>
</dbReference>
<keyword evidence="1" id="KW-0805">Transcription regulation</keyword>
<reference evidence="5 6" key="1">
    <citation type="submission" date="2019-08" db="EMBL/GenBank/DDBJ databases">
        <title>Genome sequencing of Paenibacillus faecis DSM 23593(T).</title>
        <authorList>
            <person name="Kook J.-K."/>
            <person name="Park S.-N."/>
            <person name="Lim Y.K."/>
        </authorList>
    </citation>
    <scope>NUCLEOTIDE SEQUENCE [LARGE SCALE GENOMIC DNA]</scope>
    <source>
        <strain evidence="5 6">DSM 23593</strain>
    </source>
</reference>
<dbReference type="PANTHER" id="PTHR35790:SF4">
    <property type="entry name" value="HTH-TYPE TRANSCRIPTIONAL REGULATOR PCHR"/>
    <property type="match status" value="1"/>
</dbReference>
<dbReference type="InterPro" id="IPR036388">
    <property type="entry name" value="WH-like_DNA-bd_sf"/>
</dbReference>
<evidence type="ECO:0000313" key="6">
    <source>
        <dbReference type="Proteomes" id="UP000325218"/>
    </source>
</evidence>
<feature type="domain" description="HTH marR-type" evidence="4">
    <location>
        <begin position="6"/>
        <end position="154"/>
    </location>
</feature>
<dbReference type="InterPro" id="IPR000835">
    <property type="entry name" value="HTH_MarR-typ"/>
</dbReference>
<dbReference type="InterPro" id="IPR052067">
    <property type="entry name" value="Metal_resp_HTH_trans_reg"/>
</dbReference>
<dbReference type="GO" id="GO:0003700">
    <property type="term" value="F:DNA-binding transcription factor activity"/>
    <property type="evidence" value="ECO:0007669"/>
    <property type="project" value="InterPro"/>
</dbReference>
<protein>
    <submittedName>
        <fullName evidence="5">MarR family transcriptional regulator</fullName>
    </submittedName>
</protein>
<dbReference type="PANTHER" id="PTHR35790">
    <property type="entry name" value="HTH-TYPE TRANSCRIPTIONAL REGULATOR PCHR"/>
    <property type="match status" value="1"/>
</dbReference>
<dbReference type="AlphaFoldDB" id="A0A5D0D2Q2"/>
<evidence type="ECO:0000256" key="3">
    <source>
        <dbReference type="ARBA" id="ARBA00023163"/>
    </source>
</evidence>